<dbReference type="InterPro" id="IPR001627">
    <property type="entry name" value="Semap_dom"/>
</dbReference>
<keyword evidence="1" id="KW-0325">Glycoprotein</keyword>
<dbReference type="GO" id="GO:0030335">
    <property type="term" value="P:positive regulation of cell migration"/>
    <property type="evidence" value="ECO:0007669"/>
    <property type="project" value="TreeGrafter"/>
</dbReference>
<dbReference type="RefSeq" id="XP_026538932.1">
    <property type="nucleotide sequence ID" value="XM_026683147.1"/>
</dbReference>
<dbReference type="PANTHER" id="PTHR11036:SF146">
    <property type="entry name" value="SEMA DOMAIN-CONTAINING PROTEIN"/>
    <property type="match status" value="1"/>
</dbReference>
<gene>
    <name evidence="5" type="primary">LOC113422304</name>
</gene>
<comment type="caution">
    <text evidence="2">Lacks conserved residue(s) required for the propagation of feature annotation.</text>
</comment>
<name>A0A6J1V6M1_9SAUR</name>
<protein>
    <submittedName>
        <fullName evidence="5">Semaphorin-4E-like</fullName>
    </submittedName>
</protein>
<dbReference type="GO" id="GO:0000122">
    <property type="term" value="P:negative regulation of transcription by RNA polymerase II"/>
    <property type="evidence" value="ECO:0007669"/>
    <property type="project" value="TreeGrafter"/>
</dbReference>
<evidence type="ECO:0000313" key="5">
    <source>
        <dbReference type="RefSeq" id="XP_026538932.1"/>
    </source>
</evidence>
<evidence type="ECO:0000256" key="2">
    <source>
        <dbReference type="PROSITE-ProRule" id="PRU00352"/>
    </source>
</evidence>
<evidence type="ECO:0000259" key="3">
    <source>
        <dbReference type="PROSITE" id="PS51004"/>
    </source>
</evidence>
<proteinExistence type="predicted"/>
<dbReference type="GO" id="GO:0030215">
    <property type="term" value="F:semaphorin receptor binding"/>
    <property type="evidence" value="ECO:0007669"/>
    <property type="project" value="InterPro"/>
</dbReference>
<reference evidence="5" key="1">
    <citation type="submission" date="2025-08" db="UniProtKB">
        <authorList>
            <consortium name="RefSeq"/>
        </authorList>
    </citation>
    <scope>IDENTIFICATION</scope>
</reference>
<keyword evidence="4" id="KW-1185">Reference proteome</keyword>
<accession>A0A6J1V6M1</accession>
<dbReference type="AlphaFoldDB" id="A0A6J1V6M1"/>
<dbReference type="GO" id="GO:0005886">
    <property type="term" value="C:plasma membrane"/>
    <property type="evidence" value="ECO:0007669"/>
    <property type="project" value="TreeGrafter"/>
</dbReference>
<dbReference type="Gene3D" id="2.130.10.10">
    <property type="entry name" value="YVTN repeat-like/Quinoprotein amine dehydrogenase"/>
    <property type="match status" value="1"/>
</dbReference>
<dbReference type="SMART" id="SM00630">
    <property type="entry name" value="Sema"/>
    <property type="match status" value="1"/>
</dbReference>
<dbReference type="GO" id="GO:0071526">
    <property type="term" value="P:semaphorin-plexin signaling pathway"/>
    <property type="evidence" value="ECO:0007669"/>
    <property type="project" value="TreeGrafter"/>
</dbReference>
<dbReference type="PROSITE" id="PS51004">
    <property type="entry name" value="SEMA"/>
    <property type="match status" value="1"/>
</dbReference>
<dbReference type="KEGG" id="nss:113422304"/>
<dbReference type="InterPro" id="IPR015943">
    <property type="entry name" value="WD40/YVTN_repeat-like_dom_sf"/>
</dbReference>
<organism evidence="4 5">
    <name type="scientific">Notechis scutatus</name>
    <name type="common">mainland tiger snake</name>
    <dbReference type="NCBI Taxonomy" id="8663"/>
    <lineage>
        <taxon>Eukaryota</taxon>
        <taxon>Metazoa</taxon>
        <taxon>Chordata</taxon>
        <taxon>Craniata</taxon>
        <taxon>Vertebrata</taxon>
        <taxon>Euteleostomi</taxon>
        <taxon>Lepidosauria</taxon>
        <taxon>Squamata</taxon>
        <taxon>Bifurcata</taxon>
        <taxon>Unidentata</taxon>
        <taxon>Episquamata</taxon>
        <taxon>Toxicofera</taxon>
        <taxon>Serpentes</taxon>
        <taxon>Colubroidea</taxon>
        <taxon>Elapidae</taxon>
        <taxon>Hydrophiinae</taxon>
        <taxon>Notechis</taxon>
    </lineage>
</organism>
<feature type="domain" description="Sema" evidence="3">
    <location>
        <begin position="1"/>
        <end position="218"/>
    </location>
</feature>
<dbReference type="SUPFAM" id="SSF101912">
    <property type="entry name" value="Sema domain"/>
    <property type="match status" value="1"/>
</dbReference>
<dbReference type="GO" id="GO:0045499">
    <property type="term" value="F:chemorepellent activity"/>
    <property type="evidence" value="ECO:0007669"/>
    <property type="project" value="TreeGrafter"/>
</dbReference>
<dbReference type="GeneID" id="113422304"/>
<dbReference type="GO" id="GO:0001755">
    <property type="term" value="P:neural crest cell migration"/>
    <property type="evidence" value="ECO:0007669"/>
    <property type="project" value="TreeGrafter"/>
</dbReference>
<evidence type="ECO:0000256" key="1">
    <source>
        <dbReference type="ARBA" id="ARBA00023180"/>
    </source>
</evidence>
<dbReference type="GO" id="GO:0007411">
    <property type="term" value="P:axon guidance"/>
    <property type="evidence" value="ECO:0007669"/>
    <property type="project" value="TreeGrafter"/>
</dbReference>
<dbReference type="InterPro" id="IPR027231">
    <property type="entry name" value="Semaphorin"/>
</dbReference>
<dbReference type="PANTHER" id="PTHR11036">
    <property type="entry name" value="SEMAPHORIN"/>
    <property type="match status" value="1"/>
</dbReference>
<dbReference type="InterPro" id="IPR036352">
    <property type="entry name" value="Semap_dom_sf"/>
</dbReference>
<dbReference type="Proteomes" id="UP000504612">
    <property type="component" value="Unplaced"/>
</dbReference>
<sequence length="218" mass="25310">MGQILGQAECNNYILVVHKINTTNLYVCGTNAFHPVCRYMVIDNMKLKLYTRATDSRGRCPYEPTVSYASLMVDGALYTATSNNFLGTEPIILRSFRNPLRTEYKASWLNEPTFIHMELIQENEAVSDSDRIYVFFTETATEFEFYDKLRVSRVAQLCKGDLGGKRTLKKRWTSFLKSTLLCSVPELQFQFNILQDIFVVKNSNWRETIIYGIFTQQW</sequence>
<evidence type="ECO:0000313" key="4">
    <source>
        <dbReference type="Proteomes" id="UP000504612"/>
    </source>
</evidence>
<dbReference type="GO" id="GO:0043931">
    <property type="term" value="P:ossification involved in bone maturation"/>
    <property type="evidence" value="ECO:0007669"/>
    <property type="project" value="TreeGrafter"/>
</dbReference>
<dbReference type="GO" id="GO:0005615">
    <property type="term" value="C:extracellular space"/>
    <property type="evidence" value="ECO:0007669"/>
    <property type="project" value="TreeGrafter"/>
</dbReference>